<dbReference type="EMBL" id="CACVAP010000100">
    <property type="protein sequence ID" value="CAA6821731.1"/>
    <property type="molecule type" value="Genomic_DNA"/>
</dbReference>
<organism evidence="1">
    <name type="scientific">uncultured Sulfurovum sp</name>
    <dbReference type="NCBI Taxonomy" id="269237"/>
    <lineage>
        <taxon>Bacteria</taxon>
        <taxon>Pseudomonadati</taxon>
        <taxon>Campylobacterota</taxon>
        <taxon>Epsilonproteobacteria</taxon>
        <taxon>Campylobacterales</taxon>
        <taxon>Sulfurovaceae</taxon>
        <taxon>Sulfurovum</taxon>
        <taxon>environmental samples</taxon>
    </lineage>
</organism>
<accession>A0A6S6TEX7</accession>
<sequence>MLYKKEGKLKIMMVKTSSTIEVCAEELDIFPSFLKESAIAIPINIPKNDAFIFKTLTKT</sequence>
<dbReference type="AlphaFoldDB" id="A0A6S6TEX7"/>
<evidence type="ECO:0000313" key="1">
    <source>
        <dbReference type="EMBL" id="CAA6821731.1"/>
    </source>
</evidence>
<protein>
    <submittedName>
        <fullName evidence="1">Uncharacterized protein</fullName>
    </submittedName>
</protein>
<reference evidence="1" key="1">
    <citation type="submission" date="2020-01" db="EMBL/GenBank/DDBJ databases">
        <authorList>
            <person name="Meier V. D."/>
            <person name="Meier V D."/>
        </authorList>
    </citation>
    <scope>NUCLEOTIDE SEQUENCE</scope>
    <source>
        <strain evidence="1">HLG_WM_MAG_06</strain>
    </source>
</reference>
<name>A0A6S6TEX7_9BACT</name>
<proteinExistence type="predicted"/>
<gene>
    <name evidence="1" type="ORF">HELGO_WM8984</name>
</gene>